<keyword evidence="1" id="KW-1133">Transmembrane helix</keyword>
<dbReference type="EMBL" id="WEGH01000003">
    <property type="protein sequence ID" value="MQY06821.1"/>
    <property type="molecule type" value="Genomic_DNA"/>
</dbReference>
<reference evidence="2 3" key="1">
    <citation type="submission" date="2019-10" db="EMBL/GenBank/DDBJ databases">
        <title>Actinomadura rubteroloni sp. nov. and Actinomadura macrotermitis sp. nov., isolated from the gut of fungus growing-termite Macrotermes natalensis.</title>
        <authorList>
            <person name="Benndorf R."/>
            <person name="Martin K."/>
            <person name="Kuefner M."/>
            <person name="De Beer W."/>
            <person name="Kaster A.-K."/>
            <person name="Vollmers J."/>
            <person name="Poulsen M."/>
            <person name="Beemelmanns C."/>
        </authorList>
    </citation>
    <scope>NUCLEOTIDE SEQUENCE [LARGE SCALE GENOMIC DNA]</scope>
    <source>
        <strain evidence="2 3">RB68</strain>
    </source>
</reference>
<proteinExistence type="predicted"/>
<feature type="transmembrane region" description="Helical" evidence="1">
    <location>
        <begin position="46"/>
        <end position="65"/>
    </location>
</feature>
<keyword evidence="1" id="KW-0812">Transmembrane</keyword>
<keyword evidence="1" id="KW-0472">Membrane</keyword>
<keyword evidence="3" id="KW-1185">Reference proteome</keyword>
<accession>A0A7K0C066</accession>
<protein>
    <submittedName>
        <fullName evidence="2">Uncharacterized protein</fullName>
    </submittedName>
</protein>
<gene>
    <name evidence="2" type="ORF">ACRB68_49170</name>
</gene>
<organism evidence="2 3">
    <name type="scientific">Actinomadura macrotermitis</name>
    <dbReference type="NCBI Taxonomy" id="2585200"/>
    <lineage>
        <taxon>Bacteria</taxon>
        <taxon>Bacillati</taxon>
        <taxon>Actinomycetota</taxon>
        <taxon>Actinomycetes</taxon>
        <taxon>Streptosporangiales</taxon>
        <taxon>Thermomonosporaceae</taxon>
        <taxon>Actinomadura</taxon>
    </lineage>
</organism>
<dbReference type="RefSeq" id="WP_153536298.1">
    <property type="nucleotide sequence ID" value="NZ_WEGH01000003.1"/>
</dbReference>
<comment type="caution">
    <text evidence="2">The sequence shown here is derived from an EMBL/GenBank/DDBJ whole genome shotgun (WGS) entry which is preliminary data.</text>
</comment>
<feature type="transmembrane region" description="Helical" evidence="1">
    <location>
        <begin position="77"/>
        <end position="95"/>
    </location>
</feature>
<name>A0A7K0C066_9ACTN</name>
<sequence length="213" mass="23274">MITKLRRIAGFDLTGMASLALWVARRRHGVPPGATAVPYSGAQTAMTSLFLFAMVVELFAVEILLRAFDAPAGLRAFFLFLDGYTVLAVLAVIASCVTRPHVVSPDGLRIRYGAFLDVRVPRERIASVRKIRRFDENGHVGVTDGRLAVAVASQTNVLIELTRPITIVRPLGARAEVHAIRFYADVPGPLLAEIAAWSAEESVRVRPDLMGER</sequence>
<evidence type="ECO:0000256" key="1">
    <source>
        <dbReference type="SAM" id="Phobius"/>
    </source>
</evidence>
<evidence type="ECO:0000313" key="3">
    <source>
        <dbReference type="Proteomes" id="UP000487268"/>
    </source>
</evidence>
<dbReference type="AlphaFoldDB" id="A0A7K0C066"/>
<dbReference type="Proteomes" id="UP000487268">
    <property type="component" value="Unassembled WGS sequence"/>
</dbReference>
<evidence type="ECO:0000313" key="2">
    <source>
        <dbReference type="EMBL" id="MQY06821.1"/>
    </source>
</evidence>
<dbReference type="OrthoDB" id="4337641at2"/>